<feature type="domain" description="Signal transduction histidine kinase subgroup 3 dimerisation and phosphoacceptor" evidence="10">
    <location>
        <begin position="192"/>
        <end position="256"/>
    </location>
</feature>
<dbReference type="SUPFAM" id="SSF55874">
    <property type="entry name" value="ATPase domain of HSP90 chaperone/DNA topoisomerase II/histidine kinase"/>
    <property type="match status" value="1"/>
</dbReference>
<dbReference type="RefSeq" id="WP_063810794.1">
    <property type="nucleotide sequence ID" value="NZ_JARJOC010000002.1"/>
</dbReference>
<dbReference type="Gene3D" id="3.30.565.10">
    <property type="entry name" value="Histidine kinase-like ATPase, C-terminal domain"/>
    <property type="match status" value="1"/>
</dbReference>
<evidence type="ECO:0000313" key="11">
    <source>
        <dbReference type="EMBL" id="REB69289.1"/>
    </source>
</evidence>
<feature type="transmembrane region" description="Helical" evidence="9">
    <location>
        <begin position="20"/>
        <end position="36"/>
    </location>
</feature>
<evidence type="ECO:0000256" key="3">
    <source>
        <dbReference type="ARBA" id="ARBA00022553"/>
    </source>
</evidence>
<evidence type="ECO:0000256" key="2">
    <source>
        <dbReference type="ARBA" id="ARBA00012438"/>
    </source>
</evidence>
<dbReference type="PANTHER" id="PTHR24421:SF10">
    <property type="entry name" value="NITRATE_NITRITE SENSOR PROTEIN NARQ"/>
    <property type="match status" value="1"/>
</dbReference>
<evidence type="ECO:0000256" key="5">
    <source>
        <dbReference type="ARBA" id="ARBA00022741"/>
    </source>
</evidence>
<keyword evidence="8" id="KW-0902">Two-component regulatory system</keyword>
<comment type="catalytic activity">
    <reaction evidence="1">
        <text>ATP + protein L-histidine = ADP + protein N-phospho-L-histidine.</text>
        <dbReference type="EC" id="2.7.13.3"/>
    </reaction>
</comment>
<keyword evidence="9" id="KW-0472">Membrane</keyword>
<evidence type="ECO:0000313" key="12">
    <source>
        <dbReference type="Proteomes" id="UP000256324"/>
    </source>
</evidence>
<comment type="caution">
    <text evidence="11">The sequence shown here is derived from an EMBL/GenBank/DDBJ whole genome shotgun (WGS) entry which is preliminary data.</text>
</comment>
<dbReference type="InterPro" id="IPR036890">
    <property type="entry name" value="HATPase_C_sf"/>
</dbReference>
<protein>
    <recommendedName>
        <fullName evidence="2">histidine kinase</fullName>
        <ecNumber evidence="2">2.7.13.3</ecNumber>
    </recommendedName>
</protein>
<dbReference type="EC" id="2.7.13.3" evidence="2"/>
<reference evidence="11 12" key="1">
    <citation type="submission" date="2017-09" db="EMBL/GenBank/DDBJ databases">
        <authorList>
            <person name="Bumgarner R.E."/>
        </authorList>
    </citation>
    <scope>NUCLEOTIDE SEQUENCE [LARGE SCALE GENOMIC DNA]</scope>
    <source>
        <strain evidence="11 12">T34998</strain>
    </source>
</reference>
<feature type="transmembrane region" description="Helical" evidence="9">
    <location>
        <begin position="42"/>
        <end position="62"/>
    </location>
</feature>
<dbReference type="Pfam" id="PF07730">
    <property type="entry name" value="HisKA_3"/>
    <property type="match status" value="1"/>
</dbReference>
<keyword evidence="9" id="KW-1133">Transmembrane helix</keyword>
<organism evidence="11 12">
    <name type="scientific">Cutibacterium namnetense</name>
    <dbReference type="NCBI Taxonomy" id="1574624"/>
    <lineage>
        <taxon>Bacteria</taxon>
        <taxon>Bacillati</taxon>
        <taxon>Actinomycetota</taxon>
        <taxon>Actinomycetes</taxon>
        <taxon>Propionibacteriales</taxon>
        <taxon>Propionibacteriaceae</taxon>
        <taxon>Cutibacterium</taxon>
    </lineage>
</organism>
<gene>
    <name evidence="11" type="ORF">CP880_07555</name>
</gene>
<evidence type="ECO:0000259" key="10">
    <source>
        <dbReference type="Pfam" id="PF07730"/>
    </source>
</evidence>
<evidence type="ECO:0000256" key="9">
    <source>
        <dbReference type="SAM" id="Phobius"/>
    </source>
</evidence>
<keyword evidence="12" id="KW-1185">Reference proteome</keyword>
<keyword evidence="9" id="KW-0812">Transmembrane</keyword>
<dbReference type="PANTHER" id="PTHR24421">
    <property type="entry name" value="NITRATE/NITRITE SENSOR PROTEIN NARX-RELATED"/>
    <property type="match status" value="1"/>
</dbReference>
<keyword evidence="7" id="KW-0067">ATP-binding</keyword>
<evidence type="ECO:0000256" key="1">
    <source>
        <dbReference type="ARBA" id="ARBA00000085"/>
    </source>
</evidence>
<keyword evidence="5" id="KW-0547">Nucleotide-binding</keyword>
<feature type="transmembrane region" description="Helical" evidence="9">
    <location>
        <begin position="139"/>
        <end position="162"/>
    </location>
</feature>
<keyword evidence="4" id="KW-0808">Transferase</keyword>
<dbReference type="InterPro" id="IPR050482">
    <property type="entry name" value="Sensor_HK_TwoCompSys"/>
</dbReference>
<dbReference type="Proteomes" id="UP000256324">
    <property type="component" value="Unassembled WGS sequence"/>
</dbReference>
<accession>A0ABX9ICK6</accession>
<sequence length="395" mass="43081">MVDVGIRLDARWRPVSRWGLVCRYGASVLGWFAGFSDVSRLPWWHTTLDLVVGAAAIFVMRWRRQRPLLVCWAVVVAAIWCVSVNVVAVWALMSLATHRRWRQITAVSVVGIVAALFMGWSRDGQGAIALIEGHRWNHLIGAIVLWVLSVGIMVAIGVSIGARRDLVASLEERAETAEREQELRVLAGQQAERNRIACEMHDVLAHRLSLISMHAGALSWRDDLGSEETQQIAATIRENAHDSLEELRAMLGTLRGSDISGSPDKPQPTVADFPQLVDEARFGGQQVRVHQQTDSFNGLPTAVGRHAYRVIQEGLTNARKHAPDCAVDVTISGGPGQGLGVVVSNPLPATAPNHPIPGSGAGLEGLRQRAEMVAGKISAGATNDGRFELKVWFPW</sequence>
<feature type="transmembrane region" description="Helical" evidence="9">
    <location>
        <begin position="69"/>
        <end position="95"/>
    </location>
</feature>
<keyword evidence="6 11" id="KW-0418">Kinase</keyword>
<name>A0ABX9ICK6_9ACTN</name>
<dbReference type="CDD" id="cd16917">
    <property type="entry name" value="HATPase_UhpB-NarQ-NarX-like"/>
    <property type="match status" value="1"/>
</dbReference>
<evidence type="ECO:0000256" key="8">
    <source>
        <dbReference type="ARBA" id="ARBA00023012"/>
    </source>
</evidence>
<dbReference type="GO" id="GO:0016301">
    <property type="term" value="F:kinase activity"/>
    <property type="evidence" value="ECO:0007669"/>
    <property type="project" value="UniProtKB-KW"/>
</dbReference>
<feature type="transmembrane region" description="Helical" evidence="9">
    <location>
        <begin position="101"/>
        <end position="118"/>
    </location>
</feature>
<evidence type="ECO:0000256" key="4">
    <source>
        <dbReference type="ARBA" id="ARBA00022679"/>
    </source>
</evidence>
<dbReference type="Gene3D" id="1.20.5.1930">
    <property type="match status" value="1"/>
</dbReference>
<dbReference type="EMBL" id="PCZS01000002">
    <property type="protein sequence ID" value="REB69289.1"/>
    <property type="molecule type" value="Genomic_DNA"/>
</dbReference>
<evidence type="ECO:0000256" key="7">
    <source>
        <dbReference type="ARBA" id="ARBA00022840"/>
    </source>
</evidence>
<dbReference type="InterPro" id="IPR011712">
    <property type="entry name" value="Sig_transdc_His_kin_sub3_dim/P"/>
</dbReference>
<keyword evidence="3" id="KW-0597">Phosphoprotein</keyword>
<evidence type="ECO:0000256" key="6">
    <source>
        <dbReference type="ARBA" id="ARBA00022777"/>
    </source>
</evidence>
<proteinExistence type="predicted"/>